<evidence type="ECO:0000256" key="4">
    <source>
        <dbReference type="ARBA" id="ARBA00022989"/>
    </source>
</evidence>
<dbReference type="InterPro" id="IPR022301">
    <property type="entry name" value="Integral_membrane_YjbE"/>
</dbReference>
<keyword evidence="4 6" id="KW-1133">Transmembrane helix</keyword>
<proteinExistence type="inferred from homology"/>
<keyword evidence="3 6" id="KW-0812">Transmembrane</keyword>
<evidence type="ECO:0000313" key="8">
    <source>
        <dbReference type="Proteomes" id="UP000192738"/>
    </source>
</evidence>
<evidence type="ECO:0000256" key="5">
    <source>
        <dbReference type="ARBA" id="ARBA00023136"/>
    </source>
</evidence>
<dbReference type="OrthoDB" id="5295733at2"/>
<reference evidence="7 8" key="1">
    <citation type="submission" date="2017-04" db="EMBL/GenBank/DDBJ databases">
        <authorList>
            <person name="Afonso C.L."/>
            <person name="Miller P.J."/>
            <person name="Scott M.A."/>
            <person name="Spackman E."/>
            <person name="Goraichik I."/>
            <person name="Dimitrov K.M."/>
            <person name="Suarez D.L."/>
            <person name="Swayne D.E."/>
        </authorList>
    </citation>
    <scope>NUCLEOTIDE SEQUENCE [LARGE SCALE GENOMIC DNA]</scope>
    <source>
        <strain evidence="7 8">DSM 5090</strain>
    </source>
</reference>
<dbReference type="Proteomes" id="UP000192738">
    <property type="component" value="Unassembled WGS sequence"/>
</dbReference>
<dbReference type="PANTHER" id="PTHR30238:SF4">
    <property type="entry name" value="SLL1022 PROTEIN"/>
    <property type="match status" value="1"/>
</dbReference>
<gene>
    <name evidence="7" type="ORF">SAMN04488500_11068</name>
</gene>
<feature type="transmembrane region" description="Helical" evidence="6">
    <location>
        <begin position="6"/>
        <end position="28"/>
    </location>
</feature>
<dbReference type="InterPro" id="IPR005496">
    <property type="entry name" value="Integral_membrane_TerC"/>
</dbReference>
<dbReference type="Pfam" id="PF03741">
    <property type="entry name" value="TerC"/>
    <property type="match status" value="1"/>
</dbReference>
<feature type="transmembrane region" description="Helical" evidence="6">
    <location>
        <begin position="131"/>
        <end position="150"/>
    </location>
</feature>
<dbReference type="AlphaFoldDB" id="A0A1W2CBV4"/>
<comment type="similarity">
    <text evidence="2">Belongs to the TerC family.</text>
</comment>
<dbReference type="PANTHER" id="PTHR30238">
    <property type="entry name" value="MEMBRANE BOUND PREDICTED REDOX MODULATOR"/>
    <property type="match status" value="1"/>
</dbReference>
<feature type="transmembrane region" description="Helical" evidence="6">
    <location>
        <begin position="40"/>
        <end position="61"/>
    </location>
</feature>
<feature type="transmembrane region" description="Helical" evidence="6">
    <location>
        <begin position="67"/>
        <end position="85"/>
    </location>
</feature>
<evidence type="ECO:0000256" key="6">
    <source>
        <dbReference type="SAM" id="Phobius"/>
    </source>
</evidence>
<dbReference type="GO" id="GO:0016020">
    <property type="term" value="C:membrane"/>
    <property type="evidence" value="ECO:0007669"/>
    <property type="project" value="UniProtKB-SubCell"/>
</dbReference>
<protein>
    <submittedName>
        <fullName evidence="7">Integral membrane protein, YjbE family</fullName>
    </submittedName>
</protein>
<name>A0A1W2CBV4_9FIRM</name>
<keyword evidence="8" id="KW-1185">Reference proteome</keyword>
<keyword evidence="5 6" id="KW-0472">Membrane</keyword>
<organism evidence="7 8">
    <name type="scientific">Sporomusa malonica</name>
    <dbReference type="NCBI Taxonomy" id="112901"/>
    <lineage>
        <taxon>Bacteria</taxon>
        <taxon>Bacillati</taxon>
        <taxon>Bacillota</taxon>
        <taxon>Negativicutes</taxon>
        <taxon>Selenomonadales</taxon>
        <taxon>Sporomusaceae</taxon>
        <taxon>Sporomusa</taxon>
    </lineage>
</organism>
<evidence type="ECO:0000256" key="1">
    <source>
        <dbReference type="ARBA" id="ARBA00004141"/>
    </source>
</evidence>
<feature type="transmembrane region" description="Helical" evidence="6">
    <location>
        <begin position="106"/>
        <end position="125"/>
    </location>
</feature>
<dbReference type="RefSeq" id="WP_084576139.1">
    <property type="nucleotide sequence ID" value="NZ_CP155572.1"/>
</dbReference>
<feature type="transmembrane region" description="Helical" evidence="6">
    <location>
        <begin position="157"/>
        <end position="173"/>
    </location>
</feature>
<dbReference type="STRING" id="112901.SAMN04488500_11068"/>
<comment type="subcellular location">
    <subcellularLocation>
        <location evidence="1">Membrane</location>
        <topology evidence="1">Multi-pass membrane protein</topology>
    </subcellularLocation>
</comment>
<dbReference type="EMBL" id="FWXI01000010">
    <property type="protein sequence ID" value="SMC82601.1"/>
    <property type="molecule type" value="Genomic_DNA"/>
</dbReference>
<evidence type="ECO:0000313" key="7">
    <source>
        <dbReference type="EMBL" id="SMC82601.1"/>
    </source>
</evidence>
<evidence type="ECO:0000256" key="2">
    <source>
        <dbReference type="ARBA" id="ARBA00007511"/>
    </source>
</evidence>
<accession>A0A1W2CBV4</accession>
<evidence type="ECO:0000256" key="3">
    <source>
        <dbReference type="ARBA" id="ARBA00022692"/>
    </source>
</evidence>
<sequence>MDWAVALLSIITVNLLLSGDNALVIALASRKLPPEQQKKAIFWGGAGAIGLRILLTFAAIILLKIPYLQLIGGLALLWIAINLLAGEENHEELEAKNSLGDAIKTIIIADLVMSIDNVIAIAAVAKGNVTLLVIGLAISIPIIIWGSKVIHMLMERWPIIITIGAAFLGWTAGEMAIADKKILPLIEPYPWTHWAIPAAFAIIVIIVGSMLSKSKQPGGSQQNNNL</sequence>
<dbReference type="NCBIfam" id="TIGR03717">
    <property type="entry name" value="R_switched_YjbE"/>
    <property type="match status" value="1"/>
</dbReference>
<feature type="transmembrane region" description="Helical" evidence="6">
    <location>
        <begin position="193"/>
        <end position="211"/>
    </location>
</feature>